<evidence type="ECO:0000256" key="1">
    <source>
        <dbReference type="SAM" id="SignalP"/>
    </source>
</evidence>
<gene>
    <name evidence="2" type="ORF">SAMN05216469_11419</name>
</gene>
<dbReference type="PROSITE" id="PS51257">
    <property type="entry name" value="PROKAR_LIPOPROTEIN"/>
    <property type="match status" value="1"/>
</dbReference>
<proteinExistence type="predicted"/>
<dbReference type="EMBL" id="FOAT01000014">
    <property type="protein sequence ID" value="SEL19226.1"/>
    <property type="molecule type" value="Genomic_DNA"/>
</dbReference>
<accession>A0A1H7N6H4</accession>
<evidence type="ECO:0008006" key="4">
    <source>
        <dbReference type="Google" id="ProtNLM"/>
    </source>
</evidence>
<evidence type="ECO:0000313" key="2">
    <source>
        <dbReference type="EMBL" id="SEL19226.1"/>
    </source>
</evidence>
<feature type="signal peptide" evidence="1">
    <location>
        <begin position="1"/>
        <end position="21"/>
    </location>
</feature>
<organism evidence="2 3">
    <name type="scientific">Ruminococcus albus</name>
    <dbReference type="NCBI Taxonomy" id="1264"/>
    <lineage>
        <taxon>Bacteria</taxon>
        <taxon>Bacillati</taxon>
        <taxon>Bacillota</taxon>
        <taxon>Clostridia</taxon>
        <taxon>Eubacteriales</taxon>
        <taxon>Oscillospiraceae</taxon>
        <taxon>Ruminococcus</taxon>
    </lineage>
</organism>
<dbReference type="Proteomes" id="UP000186015">
    <property type="component" value="Unassembled WGS sequence"/>
</dbReference>
<sequence length="202" mass="21983">MKRIAVLILAALMLASCGDTSKVDKLIEEQETTGSGEVTLSPADEAVVAEAEKAVNAEQDKLTETVTTTQPLMIETPDESELKNGDIDIDLTGLNANMIYAEVFQITGDPEKYQGKKIRANGTFAYMMDDGTEYFAVFIADAAACCQQGLEFRTAADLTYPDDYPEIGTPIVVTGTFNSYKEGVFTYCELIDAVVEIQDTNE</sequence>
<dbReference type="AlphaFoldDB" id="A0A1H7N6H4"/>
<keyword evidence="1" id="KW-0732">Signal</keyword>
<name>A0A1H7N6H4_RUMAL</name>
<feature type="chain" id="PRO_5038631984" description="Nucleic acid binding OB-fold tRNA/helicase-type" evidence="1">
    <location>
        <begin position="22"/>
        <end position="202"/>
    </location>
</feature>
<reference evidence="2 3" key="1">
    <citation type="submission" date="2016-10" db="EMBL/GenBank/DDBJ databases">
        <authorList>
            <person name="de Groot N.N."/>
        </authorList>
    </citation>
    <scope>NUCLEOTIDE SEQUENCE [LARGE SCALE GENOMIC DNA]</scope>
    <source>
        <strain evidence="2 3">KH2T6</strain>
    </source>
</reference>
<evidence type="ECO:0000313" key="3">
    <source>
        <dbReference type="Proteomes" id="UP000186015"/>
    </source>
</evidence>
<dbReference type="RefSeq" id="WP_074834725.1">
    <property type="nucleotide sequence ID" value="NZ_FOAT01000014.1"/>
</dbReference>
<protein>
    <recommendedName>
        <fullName evidence="4">Nucleic acid binding OB-fold tRNA/helicase-type</fullName>
    </recommendedName>
</protein>
<dbReference type="OrthoDB" id="359707at2"/>